<protein>
    <submittedName>
        <fullName evidence="2">Uncharacterized protein</fullName>
    </submittedName>
</protein>
<feature type="compositionally biased region" description="Low complexity" evidence="1">
    <location>
        <begin position="278"/>
        <end position="291"/>
    </location>
</feature>
<organism evidence="2 3">
    <name type="scientific">Collybia nuda</name>
    <dbReference type="NCBI Taxonomy" id="64659"/>
    <lineage>
        <taxon>Eukaryota</taxon>
        <taxon>Fungi</taxon>
        <taxon>Dikarya</taxon>
        <taxon>Basidiomycota</taxon>
        <taxon>Agaricomycotina</taxon>
        <taxon>Agaricomycetes</taxon>
        <taxon>Agaricomycetidae</taxon>
        <taxon>Agaricales</taxon>
        <taxon>Tricholomatineae</taxon>
        <taxon>Clitocybaceae</taxon>
        <taxon>Collybia</taxon>
    </lineage>
</organism>
<name>A0A9P5XS97_9AGAR</name>
<dbReference type="EMBL" id="MU150472">
    <property type="protein sequence ID" value="KAF9456034.1"/>
    <property type="molecule type" value="Genomic_DNA"/>
</dbReference>
<sequence>MQAPKNNLDDVLRRKVSSSVASTGYRVMPAWSSKATKFKPALSSNTSALSNSTVRKATFSNLPSFSTPGFGKSRSAMSNETPQQLEVICISSDSTPSSPPRRVKRTSSDPSIVSDPSPKLLKRPRRDDLSEKENAFRPTMKFPSGTKGSMEASLRLRLFSHEHMPGVQLPVHPDPWTKLDQDYPLPPRLATNIILPHDVPDQDCDLISIDTDKLNAFLVDNLELAGEITERELAYHRNIIIKSDIVILERIRASLAVRIDSIKKILASRERNRSVITPPLLASKPSPSSTLEKTQTAVRRTTT</sequence>
<feature type="compositionally biased region" description="Polar residues" evidence="1">
    <location>
        <begin position="292"/>
        <end position="303"/>
    </location>
</feature>
<proteinExistence type="predicted"/>
<evidence type="ECO:0000256" key="1">
    <source>
        <dbReference type="SAM" id="MobiDB-lite"/>
    </source>
</evidence>
<feature type="region of interest" description="Disordered" evidence="1">
    <location>
        <begin position="277"/>
        <end position="303"/>
    </location>
</feature>
<dbReference type="Proteomes" id="UP000807353">
    <property type="component" value="Unassembled WGS sequence"/>
</dbReference>
<keyword evidence="3" id="KW-1185">Reference proteome</keyword>
<feature type="compositionally biased region" description="Low complexity" evidence="1">
    <location>
        <begin position="108"/>
        <end position="118"/>
    </location>
</feature>
<dbReference type="AlphaFoldDB" id="A0A9P5XS97"/>
<feature type="region of interest" description="Disordered" evidence="1">
    <location>
        <begin position="90"/>
        <end position="147"/>
    </location>
</feature>
<evidence type="ECO:0000313" key="3">
    <source>
        <dbReference type="Proteomes" id="UP000807353"/>
    </source>
</evidence>
<reference evidence="2" key="1">
    <citation type="submission" date="2020-11" db="EMBL/GenBank/DDBJ databases">
        <authorList>
            <consortium name="DOE Joint Genome Institute"/>
            <person name="Ahrendt S."/>
            <person name="Riley R."/>
            <person name="Andreopoulos W."/>
            <person name="Labutti K."/>
            <person name="Pangilinan J."/>
            <person name="Ruiz-Duenas F.J."/>
            <person name="Barrasa J.M."/>
            <person name="Sanchez-Garcia M."/>
            <person name="Camarero S."/>
            <person name="Miyauchi S."/>
            <person name="Serrano A."/>
            <person name="Linde D."/>
            <person name="Babiker R."/>
            <person name="Drula E."/>
            <person name="Ayuso-Fernandez I."/>
            <person name="Pacheco R."/>
            <person name="Padilla G."/>
            <person name="Ferreira P."/>
            <person name="Barriuso J."/>
            <person name="Kellner H."/>
            <person name="Castanera R."/>
            <person name="Alfaro M."/>
            <person name="Ramirez L."/>
            <person name="Pisabarro A.G."/>
            <person name="Kuo A."/>
            <person name="Tritt A."/>
            <person name="Lipzen A."/>
            <person name="He G."/>
            <person name="Yan M."/>
            <person name="Ng V."/>
            <person name="Cullen D."/>
            <person name="Martin F."/>
            <person name="Rosso M.-N."/>
            <person name="Henrissat B."/>
            <person name="Hibbett D."/>
            <person name="Martinez A.T."/>
            <person name="Grigoriev I.V."/>
        </authorList>
    </citation>
    <scope>NUCLEOTIDE SEQUENCE</scope>
    <source>
        <strain evidence="2">CBS 247.69</strain>
    </source>
</reference>
<feature type="compositionally biased region" description="Basic and acidic residues" evidence="1">
    <location>
        <begin position="125"/>
        <end position="135"/>
    </location>
</feature>
<accession>A0A9P5XS97</accession>
<gene>
    <name evidence="2" type="ORF">BDZ94DRAFT_470559</name>
</gene>
<evidence type="ECO:0000313" key="2">
    <source>
        <dbReference type="EMBL" id="KAF9456034.1"/>
    </source>
</evidence>
<comment type="caution">
    <text evidence="2">The sequence shown here is derived from an EMBL/GenBank/DDBJ whole genome shotgun (WGS) entry which is preliminary data.</text>
</comment>